<dbReference type="AlphaFoldDB" id="A0ABC8XY48"/>
<feature type="domain" description="GIR1-like zinc ribbon" evidence="2">
    <location>
        <begin position="180"/>
        <end position="208"/>
    </location>
</feature>
<feature type="compositionally biased region" description="Low complexity" evidence="1">
    <location>
        <begin position="128"/>
        <end position="153"/>
    </location>
</feature>
<name>A0ABC8XY48_9POAL</name>
<evidence type="ECO:0000313" key="3">
    <source>
        <dbReference type="EMBL" id="CAL4935069.1"/>
    </source>
</evidence>
<evidence type="ECO:0000313" key="5">
    <source>
        <dbReference type="Proteomes" id="UP001497457"/>
    </source>
</evidence>
<evidence type="ECO:0000313" key="4">
    <source>
        <dbReference type="EMBL" id="CAL4943519.1"/>
    </source>
</evidence>
<keyword evidence="5" id="KW-1185">Reference proteome</keyword>
<feature type="region of interest" description="Disordered" evidence="1">
    <location>
        <begin position="123"/>
        <end position="176"/>
    </location>
</feature>
<dbReference type="Proteomes" id="UP001497457">
    <property type="component" value="Chromosome 16b"/>
</dbReference>
<reference evidence="5" key="1">
    <citation type="submission" date="2024-06" db="EMBL/GenBank/DDBJ databases">
        <authorList>
            <person name="Ryan C."/>
        </authorList>
    </citation>
    <scope>NUCLEOTIDE SEQUENCE [LARGE SCALE GENOMIC DNA]</scope>
</reference>
<proteinExistence type="predicted"/>
<protein>
    <recommendedName>
        <fullName evidence="2">GIR1-like zinc ribbon domain-containing protein</fullName>
    </recommendedName>
</protein>
<evidence type="ECO:0000259" key="2">
    <source>
        <dbReference type="Pfam" id="PF24747"/>
    </source>
</evidence>
<accession>A0ABC8XY48</accession>
<dbReference type="Proteomes" id="UP001497457">
    <property type="component" value="Chromosome 15b"/>
</dbReference>
<dbReference type="InterPro" id="IPR055281">
    <property type="entry name" value="GIR1-2/SIED1"/>
</dbReference>
<reference evidence="3 5" key="2">
    <citation type="submission" date="2024-10" db="EMBL/GenBank/DDBJ databases">
        <authorList>
            <person name="Ryan C."/>
        </authorList>
    </citation>
    <scope>NUCLEOTIDE SEQUENCE [LARGE SCALE GENOMIC DNA]</scope>
</reference>
<organism evidence="3 5">
    <name type="scientific">Urochloa decumbens</name>
    <dbReference type="NCBI Taxonomy" id="240449"/>
    <lineage>
        <taxon>Eukaryota</taxon>
        <taxon>Viridiplantae</taxon>
        <taxon>Streptophyta</taxon>
        <taxon>Embryophyta</taxon>
        <taxon>Tracheophyta</taxon>
        <taxon>Spermatophyta</taxon>
        <taxon>Magnoliopsida</taxon>
        <taxon>Liliopsida</taxon>
        <taxon>Poales</taxon>
        <taxon>Poaceae</taxon>
        <taxon>PACMAD clade</taxon>
        <taxon>Panicoideae</taxon>
        <taxon>Panicodae</taxon>
        <taxon>Paniceae</taxon>
        <taxon>Melinidinae</taxon>
        <taxon>Urochloa</taxon>
    </lineage>
</organism>
<gene>
    <name evidence="3" type="ORF">URODEC1_LOCUS29063</name>
    <name evidence="4" type="ORF">URODEC1_LOCUS34230</name>
</gene>
<dbReference type="Pfam" id="PF24747">
    <property type="entry name" value="Zn-ribbon_GIR1"/>
    <property type="match status" value="1"/>
</dbReference>
<sequence length="233" mass="23116">MAAEAVGFMARGASGGRAAELVTRDFLGGCAVTDDARDAASRHDAVPGKLSLPKHACPAAPRDLNLFPVAAAASKPCAVTTAPAPAPAPTAAAASSSASGATTTYHSVCTIEKVKTALERFERGKQGHGQNQQQHSGAGAGASPSSSSVTTSSVKRRGGGGGGVEQGDACDSPSGGGGGMVAAACPRCFLYVLISRSDPRCPRCESHVPAPPPAAPAASKKPRIDLNVGFLGT</sequence>
<dbReference type="EMBL" id="OZ075126">
    <property type="protein sequence ID" value="CAL4943519.1"/>
    <property type="molecule type" value="Genomic_DNA"/>
</dbReference>
<dbReference type="PANTHER" id="PTHR33177">
    <property type="entry name" value="PUTATIVE-RELATED"/>
    <property type="match status" value="1"/>
</dbReference>
<dbReference type="EMBL" id="OZ075125">
    <property type="protein sequence ID" value="CAL4935069.1"/>
    <property type="molecule type" value="Genomic_DNA"/>
</dbReference>
<dbReference type="PANTHER" id="PTHR33177:SF70">
    <property type="entry name" value="OS03G0660700 PROTEIN"/>
    <property type="match status" value="1"/>
</dbReference>
<dbReference type="InterPro" id="IPR056440">
    <property type="entry name" value="Zn-ribbon_GIR1"/>
</dbReference>
<evidence type="ECO:0000256" key="1">
    <source>
        <dbReference type="SAM" id="MobiDB-lite"/>
    </source>
</evidence>